<dbReference type="PANTHER" id="PTHR46033">
    <property type="entry name" value="PROTEIN MAIN-LIKE 2"/>
    <property type="match status" value="1"/>
</dbReference>
<name>A0ABR0PLM3_GOSAR</name>
<dbReference type="InterPro" id="IPR019557">
    <property type="entry name" value="AminoTfrase-like_pln_mobile"/>
</dbReference>
<sequence length="297" mass="33034">MADDRVLEGFIHNMGKPAILEIRGHLQAIGFLHVSRMFKGCKLDLALISTLVERWRPKTHTLHLSCDECTITLNDVVLQIGLLMDGPVITGSMIVPSKVGLCESLLGKVPDKFKSGRISINWLKDNFDELPENRTEEVIEQYARAYIMRLIGGILMSDKSQNLVHIKWQLHLMDFNECEKLSWRSVVLSILFREMCRATILSAASIGGCLLMLQAWVWWRLLFLHPKVTDLYMFPLVTRSVGQSIDVGRQCAIGSVHDGGNALIGLGVMAAWVEATNSTTIARLEGVVQGGHAGEGQ</sequence>
<evidence type="ECO:0000313" key="3">
    <source>
        <dbReference type="Proteomes" id="UP001358586"/>
    </source>
</evidence>
<comment type="caution">
    <text evidence="2">The sequence shown here is derived from an EMBL/GenBank/DDBJ whole genome shotgun (WGS) entry which is preliminary data.</text>
</comment>
<keyword evidence="3" id="KW-1185">Reference proteome</keyword>
<dbReference type="PANTHER" id="PTHR46033:SF8">
    <property type="entry name" value="PROTEIN MAINTENANCE OF MERISTEMS-LIKE"/>
    <property type="match status" value="1"/>
</dbReference>
<feature type="domain" description="Aminotransferase-like plant mobile" evidence="1">
    <location>
        <begin position="36"/>
        <end position="230"/>
    </location>
</feature>
<evidence type="ECO:0000313" key="2">
    <source>
        <dbReference type="EMBL" id="KAK5825297.1"/>
    </source>
</evidence>
<dbReference type="Pfam" id="PF10536">
    <property type="entry name" value="PMD"/>
    <property type="match status" value="1"/>
</dbReference>
<evidence type="ECO:0000259" key="1">
    <source>
        <dbReference type="Pfam" id="PF10536"/>
    </source>
</evidence>
<dbReference type="InterPro" id="IPR044824">
    <property type="entry name" value="MAIN-like"/>
</dbReference>
<dbReference type="Proteomes" id="UP001358586">
    <property type="component" value="Chromosome 6"/>
</dbReference>
<organism evidence="2 3">
    <name type="scientific">Gossypium arboreum</name>
    <name type="common">Tree cotton</name>
    <name type="synonym">Gossypium nanking</name>
    <dbReference type="NCBI Taxonomy" id="29729"/>
    <lineage>
        <taxon>Eukaryota</taxon>
        <taxon>Viridiplantae</taxon>
        <taxon>Streptophyta</taxon>
        <taxon>Embryophyta</taxon>
        <taxon>Tracheophyta</taxon>
        <taxon>Spermatophyta</taxon>
        <taxon>Magnoliopsida</taxon>
        <taxon>eudicotyledons</taxon>
        <taxon>Gunneridae</taxon>
        <taxon>Pentapetalae</taxon>
        <taxon>rosids</taxon>
        <taxon>malvids</taxon>
        <taxon>Malvales</taxon>
        <taxon>Malvaceae</taxon>
        <taxon>Malvoideae</taxon>
        <taxon>Gossypium</taxon>
    </lineage>
</organism>
<proteinExistence type="predicted"/>
<protein>
    <recommendedName>
        <fullName evidence="1">Aminotransferase-like plant mobile domain-containing protein</fullName>
    </recommendedName>
</protein>
<dbReference type="EMBL" id="JARKNE010000006">
    <property type="protein sequence ID" value="KAK5825297.1"/>
    <property type="molecule type" value="Genomic_DNA"/>
</dbReference>
<accession>A0ABR0PLM3</accession>
<reference evidence="2 3" key="1">
    <citation type="submission" date="2023-03" db="EMBL/GenBank/DDBJ databases">
        <title>WGS of Gossypium arboreum.</title>
        <authorList>
            <person name="Yu D."/>
        </authorList>
    </citation>
    <scope>NUCLEOTIDE SEQUENCE [LARGE SCALE GENOMIC DNA]</scope>
    <source>
        <tissue evidence="2">Leaf</tissue>
    </source>
</reference>
<gene>
    <name evidence="2" type="ORF">PVK06_020112</name>
</gene>